<evidence type="ECO:0000313" key="5">
    <source>
        <dbReference type="Proteomes" id="UP000198725"/>
    </source>
</evidence>
<feature type="transmembrane region" description="Helical" evidence="3">
    <location>
        <begin position="396"/>
        <end position="416"/>
    </location>
</feature>
<keyword evidence="3" id="KW-0812">Transmembrane</keyword>
<sequence>MHEPGIRKTFKPGQWPMRVATGLALMVTAIIYWPVVHANFVWDDLVDFRDNAWLTHGHAWMHYVLRDFNHWTNYFRPLIVALFTLQVRLFDVTPGPMHAVNLGMHLINMALVGLLARHACRAAGRDDRQTTLMASLCMLLYGLHPVLIEPVVWIGCQFDLAATLFMLLGLLANISIKAPFTRAAVVALMFLLAAGCKESAASFPLILAATDWAILAKPRETGLRQALATFASRNWRTFAAMLVAGLVYLVVRYWALGHLIGQYANGPSSRFGRLQEACFIYLQYWRMLFLPMSGMGPVHPVDVHRFDPISLYPLLTDTVALSIVAVGLYFAVKRASAFGCIVVAMTAALIPVLHITSVAFDSSLYHERYVMTGLAVACGMLPLIQWPPLDHHLQRPLGWAIGAICATWFLFATIAIRTTIPLWSNSINLWRWALIVSPKSLDADNNLLSAYIMSKDYDAAQRLVDKLQSQHVQCTPCMLNAAILANAINEPDRALIALEQVRSSREILVDKPLFSQYLLVTGQALVLQGHLPDAENLFHAATRLNPLNPQPWQGLSVARALQGQAGQARQALSSALPLLPPNKRNDARDSIEKIIQMNRQHASPHAARP</sequence>
<dbReference type="EMBL" id="FOSR01000005">
    <property type="protein sequence ID" value="SFK67755.1"/>
    <property type="molecule type" value="Genomic_DNA"/>
</dbReference>
<reference evidence="5" key="1">
    <citation type="submission" date="2016-10" db="EMBL/GenBank/DDBJ databases">
        <authorList>
            <person name="Varghese N."/>
            <person name="Submissions S."/>
        </authorList>
    </citation>
    <scope>NUCLEOTIDE SEQUENCE [LARGE SCALE GENOMIC DNA]</scope>
    <source>
        <strain evidence="5">MO64</strain>
    </source>
</reference>
<feature type="transmembrane region" description="Helical" evidence="3">
    <location>
        <begin position="338"/>
        <end position="360"/>
    </location>
</feature>
<accession>A0A1I4BFY1</accession>
<dbReference type="RefSeq" id="WP_092702871.1">
    <property type="nucleotide sequence ID" value="NZ_FOSR01000005.1"/>
</dbReference>
<keyword evidence="3" id="KW-0472">Membrane</keyword>
<dbReference type="PANTHER" id="PTHR44227">
    <property type="match status" value="1"/>
</dbReference>
<feature type="transmembrane region" description="Helical" evidence="3">
    <location>
        <begin position="132"/>
        <end position="154"/>
    </location>
</feature>
<dbReference type="GO" id="GO:0030968">
    <property type="term" value="P:endoplasmic reticulum unfolded protein response"/>
    <property type="evidence" value="ECO:0007669"/>
    <property type="project" value="TreeGrafter"/>
</dbReference>
<dbReference type="Gene3D" id="1.25.40.10">
    <property type="entry name" value="Tetratricopeptide repeat domain"/>
    <property type="match status" value="1"/>
</dbReference>
<name>A0A1I4BFY1_9GAMM</name>
<dbReference type="AlphaFoldDB" id="A0A1I4BFY1"/>
<organism evidence="4 5">
    <name type="scientific">Rhodanobacter glycinis</name>
    <dbReference type="NCBI Taxonomy" id="582702"/>
    <lineage>
        <taxon>Bacteria</taxon>
        <taxon>Pseudomonadati</taxon>
        <taxon>Pseudomonadota</taxon>
        <taxon>Gammaproteobacteria</taxon>
        <taxon>Lysobacterales</taxon>
        <taxon>Rhodanobacteraceae</taxon>
        <taxon>Rhodanobacter</taxon>
    </lineage>
</organism>
<keyword evidence="5" id="KW-1185">Reference proteome</keyword>
<evidence type="ECO:0000256" key="1">
    <source>
        <dbReference type="ARBA" id="ARBA00022737"/>
    </source>
</evidence>
<keyword evidence="1" id="KW-0677">Repeat</keyword>
<dbReference type="GO" id="GO:0000030">
    <property type="term" value="F:mannosyltransferase activity"/>
    <property type="evidence" value="ECO:0007669"/>
    <property type="project" value="TreeGrafter"/>
</dbReference>
<feature type="transmembrane region" description="Helical" evidence="3">
    <location>
        <begin position="102"/>
        <end position="120"/>
    </location>
</feature>
<protein>
    <submittedName>
        <fullName evidence="4">Tetratricopeptide repeat-containing protein</fullName>
    </submittedName>
</protein>
<dbReference type="InterPro" id="IPR011990">
    <property type="entry name" value="TPR-like_helical_dom_sf"/>
</dbReference>
<dbReference type="SUPFAM" id="SSF48452">
    <property type="entry name" value="TPR-like"/>
    <property type="match status" value="1"/>
</dbReference>
<gene>
    <name evidence="4" type="ORF">SAMN05192579_10589</name>
</gene>
<dbReference type="Proteomes" id="UP000198725">
    <property type="component" value="Unassembled WGS sequence"/>
</dbReference>
<evidence type="ECO:0000256" key="3">
    <source>
        <dbReference type="SAM" id="Phobius"/>
    </source>
</evidence>
<feature type="transmembrane region" description="Helical" evidence="3">
    <location>
        <begin position="366"/>
        <end position="384"/>
    </location>
</feature>
<keyword evidence="3" id="KW-1133">Transmembrane helix</keyword>
<feature type="transmembrane region" description="Helical" evidence="3">
    <location>
        <begin position="235"/>
        <end position="256"/>
    </location>
</feature>
<feature type="transmembrane region" description="Helical" evidence="3">
    <location>
        <begin position="160"/>
        <end position="176"/>
    </location>
</feature>
<evidence type="ECO:0000313" key="4">
    <source>
        <dbReference type="EMBL" id="SFK67755.1"/>
    </source>
</evidence>
<evidence type="ECO:0000256" key="2">
    <source>
        <dbReference type="ARBA" id="ARBA00022803"/>
    </source>
</evidence>
<keyword evidence="2" id="KW-0802">TPR repeat</keyword>
<dbReference type="InterPro" id="IPR052346">
    <property type="entry name" value="O-mannosyl-transferase_TMTC"/>
</dbReference>
<feature type="transmembrane region" description="Helical" evidence="3">
    <location>
        <begin position="310"/>
        <end position="331"/>
    </location>
</feature>
<proteinExistence type="predicted"/>
<dbReference type="GO" id="GO:0035269">
    <property type="term" value="P:protein O-linked glycosylation via mannose"/>
    <property type="evidence" value="ECO:0007669"/>
    <property type="project" value="TreeGrafter"/>
</dbReference>
<dbReference type="PANTHER" id="PTHR44227:SF3">
    <property type="entry name" value="PROTEIN O-MANNOSYL-TRANSFERASE TMTC4"/>
    <property type="match status" value="1"/>
</dbReference>
<feature type="transmembrane region" description="Helical" evidence="3">
    <location>
        <begin position="15"/>
        <end position="35"/>
    </location>
</feature>